<keyword evidence="8" id="KW-0501">Molybdenum cofactor biosynthesis</keyword>
<evidence type="ECO:0000256" key="6">
    <source>
        <dbReference type="ARBA" id="ARBA00022723"/>
    </source>
</evidence>
<dbReference type="CDD" id="cd00887">
    <property type="entry name" value="MoeA"/>
    <property type="match status" value="1"/>
</dbReference>
<dbReference type="EC" id="2.10.1.1" evidence="3"/>
<feature type="domain" description="MoaB/Mog" evidence="10">
    <location>
        <begin position="186"/>
        <end position="324"/>
    </location>
</feature>
<dbReference type="Pfam" id="PF03453">
    <property type="entry name" value="MoeA_N"/>
    <property type="match status" value="1"/>
</dbReference>
<comment type="catalytic activity">
    <reaction evidence="9">
        <text>adenylyl-molybdopterin + molybdate = Mo-molybdopterin + AMP + H(+)</text>
        <dbReference type="Rhea" id="RHEA:35047"/>
        <dbReference type="ChEBI" id="CHEBI:15378"/>
        <dbReference type="ChEBI" id="CHEBI:36264"/>
        <dbReference type="ChEBI" id="CHEBI:62727"/>
        <dbReference type="ChEBI" id="CHEBI:71302"/>
        <dbReference type="ChEBI" id="CHEBI:456215"/>
        <dbReference type="EC" id="2.10.1.1"/>
    </reaction>
</comment>
<dbReference type="UniPathway" id="UPA00344"/>
<reference evidence="11" key="1">
    <citation type="submission" date="2018-06" db="EMBL/GenBank/DDBJ databases">
        <authorList>
            <person name="Zhirakovskaya E."/>
        </authorList>
    </citation>
    <scope>NUCLEOTIDE SEQUENCE</scope>
</reference>
<dbReference type="Pfam" id="PF03454">
    <property type="entry name" value="MoeA_C"/>
    <property type="match status" value="1"/>
</dbReference>
<sequence>MTYPKSINHSQAAKLIKRELEGSALGTELMPLNAASGRILAQPITAPIDVPAFACSRMDGFAINLHHLPPNKQTSTYVLALGEAIHAAAQSQSEWCVDRAIPIMTGGMLPSDANAIVLKEHGTIKENKLHFSDLPNKDQYIRTAGADLKQGQMVIKSGQSLTVAHLGLLSSLGLSEVEVFKRPLVALMMTGDELVQPGSYCLPGQVYDANKVMLSALLTGMGCDVQVLDTLTDSEAAVTKRMASLQQLNCDVIISVGGVSMGDKDWIPSVLEEQGEVVFHKVRVKPGFPMIFGRLKNTLFYGLPGNPVSAYTTLCQYVFPLIRKLNKQSIHKLTWRVSLSHDLNKTHYRREYLRGYYDTDSDGRIQVTVCGGQQSSRIESLAGANCFVVLDESQYDLKTGASISIQPFLQFKT</sequence>
<evidence type="ECO:0000256" key="4">
    <source>
        <dbReference type="ARBA" id="ARBA00022505"/>
    </source>
</evidence>
<dbReference type="PANTHER" id="PTHR10192:SF5">
    <property type="entry name" value="GEPHYRIN"/>
    <property type="match status" value="1"/>
</dbReference>
<evidence type="ECO:0000313" key="11">
    <source>
        <dbReference type="EMBL" id="VAW47837.1"/>
    </source>
</evidence>
<keyword evidence="6" id="KW-0479">Metal-binding</keyword>
<evidence type="ECO:0000256" key="8">
    <source>
        <dbReference type="ARBA" id="ARBA00023150"/>
    </source>
</evidence>
<dbReference type="Gene3D" id="3.90.105.10">
    <property type="entry name" value="Molybdopterin biosynthesis moea protein, domain 2"/>
    <property type="match status" value="1"/>
</dbReference>
<dbReference type="GO" id="GO:0006777">
    <property type="term" value="P:Mo-molybdopterin cofactor biosynthetic process"/>
    <property type="evidence" value="ECO:0007669"/>
    <property type="project" value="UniProtKB-KW"/>
</dbReference>
<keyword evidence="5" id="KW-0808">Transferase</keyword>
<evidence type="ECO:0000256" key="3">
    <source>
        <dbReference type="ARBA" id="ARBA00013269"/>
    </source>
</evidence>
<proteinExistence type="predicted"/>
<dbReference type="EMBL" id="UOFA01000371">
    <property type="protein sequence ID" value="VAW47837.1"/>
    <property type="molecule type" value="Genomic_DNA"/>
</dbReference>
<keyword evidence="4" id="KW-0500">Molybdenum</keyword>
<name>A0A3B0WAW0_9ZZZZ</name>
<evidence type="ECO:0000256" key="5">
    <source>
        <dbReference type="ARBA" id="ARBA00022679"/>
    </source>
</evidence>
<dbReference type="Gene3D" id="2.40.340.10">
    <property type="entry name" value="MoeA, C-terminal, domain IV"/>
    <property type="match status" value="1"/>
</dbReference>
<dbReference type="Gene3D" id="2.170.190.11">
    <property type="entry name" value="Molybdopterin biosynthesis moea protein, domain 3"/>
    <property type="match status" value="1"/>
</dbReference>
<dbReference type="InterPro" id="IPR005111">
    <property type="entry name" value="MoeA_C_domain_IV"/>
</dbReference>
<keyword evidence="7" id="KW-0460">Magnesium</keyword>
<dbReference type="SUPFAM" id="SSF63882">
    <property type="entry name" value="MoeA N-terminal region -like"/>
    <property type="match status" value="1"/>
</dbReference>
<dbReference type="InterPro" id="IPR001453">
    <property type="entry name" value="MoaB/Mog_dom"/>
</dbReference>
<dbReference type="InterPro" id="IPR036425">
    <property type="entry name" value="MoaB/Mog-like_dom_sf"/>
</dbReference>
<evidence type="ECO:0000259" key="10">
    <source>
        <dbReference type="SMART" id="SM00852"/>
    </source>
</evidence>
<dbReference type="GO" id="GO:0046872">
    <property type="term" value="F:metal ion binding"/>
    <property type="evidence" value="ECO:0007669"/>
    <property type="project" value="UniProtKB-KW"/>
</dbReference>
<protein>
    <recommendedName>
        <fullName evidence="3">molybdopterin molybdotransferase</fullName>
        <ecNumber evidence="3">2.10.1.1</ecNumber>
    </recommendedName>
</protein>
<dbReference type="NCBIfam" id="TIGR00177">
    <property type="entry name" value="molyb_syn"/>
    <property type="match status" value="1"/>
</dbReference>
<comment type="cofactor">
    <cofactor evidence="1">
        <name>Mg(2+)</name>
        <dbReference type="ChEBI" id="CHEBI:18420"/>
    </cofactor>
</comment>
<evidence type="ECO:0000256" key="9">
    <source>
        <dbReference type="ARBA" id="ARBA00047317"/>
    </source>
</evidence>
<dbReference type="SMART" id="SM00852">
    <property type="entry name" value="MoCF_biosynth"/>
    <property type="match status" value="1"/>
</dbReference>
<dbReference type="PANTHER" id="PTHR10192">
    <property type="entry name" value="MOLYBDOPTERIN BIOSYNTHESIS PROTEIN"/>
    <property type="match status" value="1"/>
</dbReference>
<dbReference type="GO" id="GO:0005829">
    <property type="term" value="C:cytosol"/>
    <property type="evidence" value="ECO:0007669"/>
    <property type="project" value="TreeGrafter"/>
</dbReference>
<dbReference type="GO" id="GO:0061599">
    <property type="term" value="F:molybdopterin molybdotransferase activity"/>
    <property type="evidence" value="ECO:0007669"/>
    <property type="project" value="UniProtKB-EC"/>
</dbReference>
<dbReference type="InterPro" id="IPR005110">
    <property type="entry name" value="MoeA_linker/N"/>
</dbReference>
<dbReference type="Pfam" id="PF00994">
    <property type="entry name" value="MoCF_biosynth"/>
    <property type="match status" value="1"/>
</dbReference>
<organism evidence="11">
    <name type="scientific">hydrothermal vent metagenome</name>
    <dbReference type="NCBI Taxonomy" id="652676"/>
    <lineage>
        <taxon>unclassified sequences</taxon>
        <taxon>metagenomes</taxon>
        <taxon>ecological metagenomes</taxon>
    </lineage>
</organism>
<dbReference type="SUPFAM" id="SSF53218">
    <property type="entry name" value="Molybdenum cofactor biosynthesis proteins"/>
    <property type="match status" value="1"/>
</dbReference>
<gene>
    <name evidence="11" type="ORF">MNBD_GAMMA02-1163</name>
</gene>
<evidence type="ECO:0000256" key="7">
    <source>
        <dbReference type="ARBA" id="ARBA00022842"/>
    </source>
</evidence>
<dbReference type="InterPro" id="IPR038987">
    <property type="entry name" value="MoeA-like"/>
</dbReference>
<dbReference type="InterPro" id="IPR036135">
    <property type="entry name" value="MoeA_linker/N_sf"/>
</dbReference>
<dbReference type="NCBIfam" id="NF045515">
    <property type="entry name" value="Glp_gephyrin"/>
    <property type="match status" value="1"/>
</dbReference>
<dbReference type="InterPro" id="IPR036688">
    <property type="entry name" value="MoeA_C_domain_IV_sf"/>
</dbReference>
<evidence type="ECO:0000256" key="2">
    <source>
        <dbReference type="ARBA" id="ARBA00005046"/>
    </source>
</evidence>
<evidence type="ECO:0000256" key="1">
    <source>
        <dbReference type="ARBA" id="ARBA00001946"/>
    </source>
</evidence>
<dbReference type="FunFam" id="3.40.980.10:FF:000004">
    <property type="entry name" value="Molybdopterin molybdenumtransferase"/>
    <property type="match status" value="1"/>
</dbReference>
<dbReference type="AlphaFoldDB" id="A0A3B0WAW0"/>
<accession>A0A3B0WAW0</accession>
<comment type="pathway">
    <text evidence="2">Cofactor biosynthesis; molybdopterin biosynthesis.</text>
</comment>
<dbReference type="SUPFAM" id="SSF63867">
    <property type="entry name" value="MoeA C-terminal domain-like"/>
    <property type="match status" value="1"/>
</dbReference>
<dbReference type="Gene3D" id="3.40.980.10">
    <property type="entry name" value="MoaB/Mog-like domain"/>
    <property type="match status" value="1"/>
</dbReference>